<accession>A0A5P1FFV3</accession>
<feature type="region of interest" description="SAW" evidence="3">
    <location>
        <begin position="53"/>
        <end position="129"/>
    </location>
</feature>
<dbReference type="PROSITE" id="PS50985">
    <property type="entry name" value="GRAS"/>
    <property type="match status" value="1"/>
</dbReference>
<comment type="caution">
    <text evidence="3">Lacks conserved residue(s) required for the propagation of feature annotation.</text>
</comment>
<gene>
    <name evidence="4" type="ORF">A4U43_C03F29920</name>
</gene>
<evidence type="ECO:0000256" key="1">
    <source>
        <dbReference type="ARBA" id="ARBA00023015"/>
    </source>
</evidence>
<keyword evidence="2" id="KW-0804">Transcription</keyword>
<dbReference type="Gramene" id="ONK76593">
    <property type="protein sequence ID" value="ONK76593"/>
    <property type="gene ID" value="A4U43_C03F29920"/>
</dbReference>
<dbReference type="Proteomes" id="UP000243459">
    <property type="component" value="Chromosome 3"/>
</dbReference>
<evidence type="ECO:0000313" key="5">
    <source>
        <dbReference type="Proteomes" id="UP000243459"/>
    </source>
</evidence>
<proteinExistence type="inferred from homology"/>
<evidence type="ECO:0000313" key="4">
    <source>
        <dbReference type="EMBL" id="ONK76593.1"/>
    </source>
</evidence>
<reference evidence="5" key="1">
    <citation type="journal article" date="2017" name="Nat. Commun.">
        <title>The asparagus genome sheds light on the origin and evolution of a young Y chromosome.</title>
        <authorList>
            <person name="Harkess A."/>
            <person name="Zhou J."/>
            <person name="Xu C."/>
            <person name="Bowers J.E."/>
            <person name="Van der Hulst R."/>
            <person name="Ayyampalayam S."/>
            <person name="Mercati F."/>
            <person name="Riccardi P."/>
            <person name="McKain M.R."/>
            <person name="Kakrana A."/>
            <person name="Tang H."/>
            <person name="Ray J."/>
            <person name="Groenendijk J."/>
            <person name="Arikit S."/>
            <person name="Mathioni S.M."/>
            <person name="Nakano M."/>
            <person name="Shan H."/>
            <person name="Telgmann-Rauber A."/>
            <person name="Kanno A."/>
            <person name="Yue Z."/>
            <person name="Chen H."/>
            <person name="Li W."/>
            <person name="Chen Y."/>
            <person name="Xu X."/>
            <person name="Zhang Y."/>
            <person name="Luo S."/>
            <person name="Chen H."/>
            <person name="Gao J."/>
            <person name="Mao Z."/>
            <person name="Pires J.C."/>
            <person name="Luo M."/>
            <person name="Kudrna D."/>
            <person name="Wing R.A."/>
            <person name="Meyers B.C."/>
            <person name="Yi K."/>
            <person name="Kong H."/>
            <person name="Lavrijsen P."/>
            <person name="Sunseri F."/>
            <person name="Falavigna A."/>
            <person name="Ye Y."/>
            <person name="Leebens-Mack J.H."/>
            <person name="Chen G."/>
        </authorList>
    </citation>
    <scope>NUCLEOTIDE SEQUENCE [LARGE SCALE GENOMIC DNA]</scope>
    <source>
        <strain evidence="5">cv. DH0086</strain>
    </source>
</reference>
<dbReference type="PANTHER" id="PTHR31636">
    <property type="entry name" value="OSJNBA0084A10.13 PROTEIN-RELATED"/>
    <property type="match status" value="1"/>
</dbReference>
<keyword evidence="1" id="KW-0805">Transcription regulation</keyword>
<dbReference type="InterPro" id="IPR005202">
    <property type="entry name" value="TF_GRAS"/>
</dbReference>
<evidence type="ECO:0000256" key="3">
    <source>
        <dbReference type="PROSITE-ProRule" id="PRU01191"/>
    </source>
</evidence>
<organism evidence="4 5">
    <name type="scientific">Asparagus officinalis</name>
    <name type="common">Garden asparagus</name>
    <dbReference type="NCBI Taxonomy" id="4686"/>
    <lineage>
        <taxon>Eukaryota</taxon>
        <taxon>Viridiplantae</taxon>
        <taxon>Streptophyta</taxon>
        <taxon>Embryophyta</taxon>
        <taxon>Tracheophyta</taxon>
        <taxon>Spermatophyta</taxon>
        <taxon>Magnoliopsida</taxon>
        <taxon>Liliopsida</taxon>
        <taxon>Asparagales</taxon>
        <taxon>Asparagaceae</taxon>
        <taxon>Asparagoideae</taxon>
        <taxon>Asparagus</taxon>
    </lineage>
</organism>
<comment type="similarity">
    <text evidence="3">Belongs to the GRAS family.</text>
</comment>
<dbReference type="EMBL" id="CM007383">
    <property type="protein sequence ID" value="ONK76593.1"/>
    <property type="molecule type" value="Genomic_DNA"/>
</dbReference>
<evidence type="ECO:0000256" key="2">
    <source>
        <dbReference type="ARBA" id="ARBA00023163"/>
    </source>
</evidence>
<dbReference type="OMA" id="FRIECAL"/>
<dbReference type="AlphaFoldDB" id="A0A5P1FFV3"/>
<keyword evidence="5" id="KW-1185">Reference proteome</keyword>
<protein>
    <submittedName>
        <fullName evidence="4">Uncharacterized protein</fullName>
    </submittedName>
</protein>
<name>A0A5P1FFV3_ASPOF</name>
<sequence>MNANTAPFATRFGEACNYYGSVLDSLDAVMSREDRSRFRIECALGRKASNSIACEGADRVERAEVFGKWRARMSMAGFRPVQFGSDAVEAVKVRFGSMKANPGFTLEEDAGRVGFGWMGRVLTVASAWR</sequence>
<dbReference type="Pfam" id="PF03514">
    <property type="entry name" value="GRAS"/>
    <property type="match status" value="1"/>
</dbReference>